<dbReference type="AlphaFoldDB" id="A0A929KVA6"/>
<keyword evidence="1" id="KW-0732">Signal</keyword>
<organism evidence="2 3">
    <name type="scientific">Mucilaginibacter myungsuensis</name>
    <dbReference type="NCBI Taxonomy" id="649104"/>
    <lineage>
        <taxon>Bacteria</taxon>
        <taxon>Pseudomonadati</taxon>
        <taxon>Bacteroidota</taxon>
        <taxon>Sphingobacteriia</taxon>
        <taxon>Sphingobacteriales</taxon>
        <taxon>Sphingobacteriaceae</taxon>
        <taxon>Mucilaginibacter</taxon>
    </lineage>
</organism>
<dbReference type="Proteomes" id="UP000622475">
    <property type="component" value="Unassembled WGS sequence"/>
</dbReference>
<comment type="caution">
    <text evidence="2">The sequence shown here is derived from an EMBL/GenBank/DDBJ whole genome shotgun (WGS) entry which is preliminary data.</text>
</comment>
<dbReference type="RefSeq" id="WP_194110314.1">
    <property type="nucleotide sequence ID" value="NZ_JADFFL010000002.1"/>
</dbReference>
<feature type="chain" id="PRO_5037196774" description="Outer membrane protein with beta-barrel domain" evidence="1">
    <location>
        <begin position="20"/>
        <end position="225"/>
    </location>
</feature>
<evidence type="ECO:0008006" key="4">
    <source>
        <dbReference type="Google" id="ProtNLM"/>
    </source>
</evidence>
<protein>
    <recommendedName>
        <fullName evidence="4">Outer membrane protein with beta-barrel domain</fullName>
    </recommendedName>
</protein>
<proteinExistence type="predicted"/>
<evidence type="ECO:0000313" key="3">
    <source>
        <dbReference type="Proteomes" id="UP000622475"/>
    </source>
</evidence>
<feature type="signal peptide" evidence="1">
    <location>
        <begin position="1"/>
        <end position="19"/>
    </location>
</feature>
<gene>
    <name evidence="2" type="ORF">IRJ16_04350</name>
</gene>
<dbReference type="EMBL" id="JADFFL010000002">
    <property type="protein sequence ID" value="MBE9661105.1"/>
    <property type="molecule type" value="Genomic_DNA"/>
</dbReference>
<sequence>MKKFILAAIVSLTAVTVSAQEFPMGEKQAHPQTISFSTGTQGIGLEYKYSVTNAWGLRVGGNVLPINAKNIMQLSGFHANSSMSGKFANAHLMADITPIKSISFLRVVAGGGYFIQGDSHITVNPTDTYKYGDIVLTGDQVGNLKLNMDWKGFAPYMGFGLAHAFPKNKFNINLDLGTYYLSRPEANIDATGMLSGNATQSGQFQKNVSSYRWYPQVALNFNFKL</sequence>
<evidence type="ECO:0000313" key="2">
    <source>
        <dbReference type="EMBL" id="MBE9661105.1"/>
    </source>
</evidence>
<name>A0A929KVA6_9SPHI</name>
<dbReference type="Gene3D" id="2.40.160.170">
    <property type="match status" value="1"/>
</dbReference>
<evidence type="ECO:0000256" key="1">
    <source>
        <dbReference type="SAM" id="SignalP"/>
    </source>
</evidence>
<keyword evidence="3" id="KW-1185">Reference proteome</keyword>
<accession>A0A929KVA6</accession>
<reference evidence="2" key="1">
    <citation type="submission" date="2020-10" db="EMBL/GenBank/DDBJ databases">
        <title>Mucilaginibacter mali sp. nov., isolated from rhizosphere soil of apple orchard.</title>
        <authorList>
            <person name="Lee J.-S."/>
            <person name="Kim H.S."/>
            <person name="Kim J.-S."/>
        </authorList>
    </citation>
    <scope>NUCLEOTIDE SEQUENCE</scope>
    <source>
        <strain evidence="2">KCTC 22746</strain>
    </source>
</reference>